<dbReference type="EMBL" id="CAMPGE010018216">
    <property type="protein sequence ID" value="CAI2376654.1"/>
    <property type="molecule type" value="Genomic_DNA"/>
</dbReference>
<evidence type="ECO:0000313" key="1">
    <source>
        <dbReference type="EMBL" id="CAI2376654.1"/>
    </source>
</evidence>
<protein>
    <submittedName>
        <fullName evidence="1">Uncharacterized protein</fullName>
    </submittedName>
</protein>
<dbReference type="AlphaFoldDB" id="A0AAD2D0Q0"/>
<name>A0AAD2D0Q0_EUPCR</name>
<proteinExistence type="predicted"/>
<comment type="caution">
    <text evidence="1">The sequence shown here is derived from an EMBL/GenBank/DDBJ whole genome shotgun (WGS) entry which is preliminary data.</text>
</comment>
<accession>A0AAD2D0Q0</accession>
<sequence>MKITPADCCKQTCPNSYEELRTKKSNRIRHIAIIIEIYVQVADFYQQILSESPSKPSEEFFLNDTAELEDLKNQLAREKQLSKKLAKQIKANKAWLSKVTRNTKRSVKNRYMQFFASELKLMLRCKMINSLDII</sequence>
<reference evidence="1" key="1">
    <citation type="submission" date="2023-07" db="EMBL/GenBank/DDBJ databases">
        <authorList>
            <consortium name="AG Swart"/>
            <person name="Singh M."/>
            <person name="Singh A."/>
            <person name="Seah K."/>
            <person name="Emmerich C."/>
        </authorList>
    </citation>
    <scope>NUCLEOTIDE SEQUENCE</scope>
    <source>
        <strain evidence="1">DP1</strain>
    </source>
</reference>
<organism evidence="1 2">
    <name type="scientific">Euplotes crassus</name>
    <dbReference type="NCBI Taxonomy" id="5936"/>
    <lineage>
        <taxon>Eukaryota</taxon>
        <taxon>Sar</taxon>
        <taxon>Alveolata</taxon>
        <taxon>Ciliophora</taxon>
        <taxon>Intramacronucleata</taxon>
        <taxon>Spirotrichea</taxon>
        <taxon>Hypotrichia</taxon>
        <taxon>Euplotida</taxon>
        <taxon>Euplotidae</taxon>
        <taxon>Moneuplotes</taxon>
    </lineage>
</organism>
<gene>
    <name evidence="1" type="ORF">ECRASSUSDP1_LOCUS18024</name>
</gene>
<keyword evidence="2" id="KW-1185">Reference proteome</keyword>
<evidence type="ECO:0000313" key="2">
    <source>
        <dbReference type="Proteomes" id="UP001295684"/>
    </source>
</evidence>
<dbReference type="Proteomes" id="UP001295684">
    <property type="component" value="Unassembled WGS sequence"/>
</dbReference>